<dbReference type="InterPro" id="IPR051085">
    <property type="entry name" value="MB_O-acyltransferase"/>
</dbReference>
<evidence type="ECO:0000256" key="5">
    <source>
        <dbReference type="SAM" id="MobiDB-lite"/>
    </source>
</evidence>
<feature type="transmembrane region" description="Helical" evidence="6">
    <location>
        <begin position="441"/>
        <end position="464"/>
    </location>
</feature>
<evidence type="ECO:0000256" key="6">
    <source>
        <dbReference type="SAM" id="Phobius"/>
    </source>
</evidence>
<feature type="transmembrane region" description="Helical" evidence="6">
    <location>
        <begin position="124"/>
        <end position="148"/>
    </location>
</feature>
<dbReference type="GeneID" id="8241340"/>
<feature type="transmembrane region" description="Helical" evidence="6">
    <location>
        <begin position="555"/>
        <end position="573"/>
    </location>
</feature>
<dbReference type="FunCoup" id="C1DYD3">
    <property type="interactions" value="623"/>
</dbReference>
<proteinExistence type="predicted"/>
<feature type="transmembrane region" description="Helical" evidence="6">
    <location>
        <begin position="94"/>
        <end position="112"/>
    </location>
</feature>
<feature type="compositionally biased region" description="Gly residues" evidence="5">
    <location>
        <begin position="597"/>
        <end position="609"/>
    </location>
</feature>
<evidence type="ECO:0000313" key="9">
    <source>
        <dbReference type="Proteomes" id="UP000002009"/>
    </source>
</evidence>
<feature type="chain" id="PRO_5002906409" evidence="7">
    <location>
        <begin position="25"/>
        <end position="649"/>
    </location>
</feature>
<feature type="transmembrane region" description="Helical" evidence="6">
    <location>
        <begin position="368"/>
        <end position="389"/>
    </location>
</feature>
<gene>
    <name evidence="8" type="ORF">MICPUN_55981</name>
</gene>
<dbReference type="Proteomes" id="UP000002009">
    <property type="component" value="Chromosome 2"/>
</dbReference>
<keyword evidence="4 6" id="KW-0472">Membrane</keyword>
<dbReference type="STRING" id="296587.C1DYD3"/>
<dbReference type="GO" id="GO:0019432">
    <property type="term" value="P:triglyceride biosynthetic process"/>
    <property type="evidence" value="ECO:0007669"/>
    <property type="project" value="UniProtKB-ARBA"/>
</dbReference>
<evidence type="ECO:0000256" key="3">
    <source>
        <dbReference type="ARBA" id="ARBA00022989"/>
    </source>
</evidence>
<dbReference type="InterPro" id="IPR004299">
    <property type="entry name" value="MBOAT_fam"/>
</dbReference>
<evidence type="ECO:0000256" key="7">
    <source>
        <dbReference type="SAM" id="SignalP"/>
    </source>
</evidence>
<dbReference type="OrthoDB" id="420606at2759"/>
<feature type="transmembrane region" description="Helical" evidence="6">
    <location>
        <begin position="512"/>
        <end position="535"/>
    </location>
</feature>
<dbReference type="GO" id="GO:0005783">
    <property type="term" value="C:endoplasmic reticulum"/>
    <property type="evidence" value="ECO:0007669"/>
    <property type="project" value="TreeGrafter"/>
</dbReference>
<dbReference type="EMBL" id="CP001323">
    <property type="protein sequence ID" value="ACO60925.1"/>
    <property type="molecule type" value="Genomic_DNA"/>
</dbReference>
<feature type="transmembrane region" description="Helical" evidence="6">
    <location>
        <begin position="329"/>
        <end position="348"/>
    </location>
</feature>
<accession>C1DYD3</accession>
<feature type="transmembrane region" description="Helical" evidence="6">
    <location>
        <begin position="470"/>
        <end position="491"/>
    </location>
</feature>
<dbReference type="GO" id="GO:0016746">
    <property type="term" value="F:acyltransferase activity"/>
    <property type="evidence" value="ECO:0007669"/>
    <property type="project" value="TreeGrafter"/>
</dbReference>
<dbReference type="InParanoid" id="C1DYD3"/>
<evidence type="ECO:0000256" key="1">
    <source>
        <dbReference type="ARBA" id="ARBA00004141"/>
    </source>
</evidence>
<feature type="compositionally biased region" description="Basic and acidic residues" evidence="5">
    <location>
        <begin position="640"/>
        <end position="649"/>
    </location>
</feature>
<dbReference type="eggNOG" id="KOG3860">
    <property type="taxonomic scope" value="Eukaryota"/>
</dbReference>
<organism evidence="8 9">
    <name type="scientific">Micromonas commoda (strain RCC299 / NOUM17 / CCMP2709)</name>
    <name type="common">Picoplanktonic green alga</name>
    <dbReference type="NCBI Taxonomy" id="296587"/>
    <lineage>
        <taxon>Eukaryota</taxon>
        <taxon>Viridiplantae</taxon>
        <taxon>Chlorophyta</taxon>
        <taxon>Mamiellophyceae</taxon>
        <taxon>Mamiellales</taxon>
        <taxon>Mamiellaceae</taxon>
        <taxon>Micromonas</taxon>
    </lineage>
</organism>
<feature type="transmembrane region" description="Helical" evidence="6">
    <location>
        <begin position="168"/>
        <end position="186"/>
    </location>
</feature>
<keyword evidence="7" id="KW-0732">Signal</keyword>
<dbReference type="AlphaFoldDB" id="C1DYD3"/>
<feature type="region of interest" description="Disordered" evidence="5">
    <location>
        <begin position="579"/>
        <end position="649"/>
    </location>
</feature>
<name>C1DYD3_MICCC</name>
<dbReference type="PANTHER" id="PTHR13285:SF18">
    <property type="entry name" value="PROTEIN-CYSTEINE N-PALMITOYLTRANSFERASE RASP"/>
    <property type="match status" value="1"/>
</dbReference>
<dbReference type="KEGG" id="mis:MICPUN_55981"/>
<sequence length="649" mass="70501">MRRRAYLWAFVIAAFASWSLKGMAMSVRWDPGVSKPVRDAFAAAERSMGFGGGGDATMGQPYGYRGLPGLAKGWIAGRRNDLSDDQWRTFRDKLPLLAAAAVATSALSRAMRRVARGARDAGKILIPFHVVYGAAFAFFLHGFGALWPAGLCLAHYALCRAAAGWPKIGPILVWGFAIAALARVQFGAHQWTLASLADAASPMLSRAARQRIAALDAPRHRGLLPRWWIHYNLLTLRMISFGMDLHWRRLAGDDLNDDADPPGDHAALVSRPRREVRYSLGEYLAYVTYPPLYLAGPTCTFNAFASQLRRPLGLDRCASLRARSVARYAVAKFAGVLLILEVWTHTIYANAMCKSRVWQWGGGGRGEYGAYGPFEVGVLSLMVLNFMWLKFTVVWRFFRLWALASGVDVPENMLRCINNNATILGFWKGWHASYNRWLVRYIYVPLGGARYRLLNVWAVFGFVGAWHDKVAWHLIHWAWIFALFLAPEIAVRAVGAKYYQTPEARSKLTYKLARAACGGAMIHVLIAGNMVGYVVGADGLSQLGRLYADDVGSALRFFAMTMAMMSAAAHLGFEQRAREDAAREGAGKGAADTAGGDTAGGGGDAGSGGGERDAVGAGGRRRAAGGRGGAEDAAAVGDSKAGDGGRRGR</sequence>
<dbReference type="PANTHER" id="PTHR13285">
    <property type="entry name" value="ACYLTRANSFERASE"/>
    <property type="match status" value="1"/>
</dbReference>
<dbReference type="RefSeq" id="XP_002499667.1">
    <property type="nucleotide sequence ID" value="XM_002499621.1"/>
</dbReference>
<protein>
    <submittedName>
        <fullName evidence="8">Membrane bound o-acyl transferase</fullName>
    </submittedName>
</protein>
<dbReference type="OMA" id="GWHRSYN"/>
<evidence type="ECO:0000313" key="8">
    <source>
        <dbReference type="EMBL" id="ACO60925.1"/>
    </source>
</evidence>
<keyword evidence="8" id="KW-0808">Transferase</keyword>
<reference evidence="8 9" key="1">
    <citation type="journal article" date="2009" name="Science">
        <title>Green evolution and dynamic adaptations revealed by genomes of the marine picoeukaryotes Micromonas.</title>
        <authorList>
            <person name="Worden A.Z."/>
            <person name="Lee J.H."/>
            <person name="Mock T."/>
            <person name="Rouze P."/>
            <person name="Simmons M.P."/>
            <person name="Aerts A.L."/>
            <person name="Allen A.E."/>
            <person name="Cuvelier M.L."/>
            <person name="Derelle E."/>
            <person name="Everett M.V."/>
            <person name="Foulon E."/>
            <person name="Grimwood J."/>
            <person name="Gundlach H."/>
            <person name="Henrissat B."/>
            <person name="Napoli C."/>
            <person name="McDonald S.M."/>
            <person name="Parker M.S."/>
            <person name="Rombauts S."/>
            <person name="Salamov A."/>
            <person name="Von Dassow P."/>
            <person name="Badger J.H."/>
            <person name="Coutinho P.M."/>
            <person name="Demir E."/>
            <person name="Dubchak I."/>
            <person name="Gentemann C."/>
            <person name="Eikrem W."/>
            <person name="Gready J.E."/>
            <person name="John U."/>
            <person name="Lanier W."/>
            <person name="Lindquist E.A."/>
            <person name="Lucas S."/>
            <person name="Mayer K.F."/>
            <person name="Moreau H."/>
            <person name="Not F."/>
            <person name="Otillar R."/>
            <person name="Panaud O."/>
            <person name="Pangilinan J."/>
            <person name="Paulsen I."/>
            <person name="Piegu B."/>
            <person name="Poliakov A."/>
            <person name="Robbens S."/>
            <person name="Schmutz J."/>
            <person name="Toulza E."/>
            <person name="Wyss T."/>
            <person name="Zelensky A."/>
            <person name="Zhou K."/>
            <person name="Armbrust E.V."/>
            <person name="Bhattacharya D."/>
            <person name="Goodenough U.W."/>
            <person name="Van de Peer Y."/>
            <person name="Grigoriev I.V."/>
        </authorList>
    </citation>
    <scope>NUCLEOTIDE SEQUENCE [LARGE SCALE GENOMIC DNA]</scope>
    <source>
        <strain evidence="9">RCC299 / NOUM17</strain>
    </source>
</reference>
<comment type="subcellular location">
    <subcellularLocation>
        <location evidence="1">Membrane</location>
        <topology evidence="1">Multi-pass membrane protein</topology>
    </subcellularLocation>
</comment>
<keyword evidence="2 6" id="KW-0812">Transmembrane</keyword>
<dbReference type="Pfam" id="PF03062">
    <property type="entry name" value="MBOAT"/>
    <property type="match status" value="1"/>
</dbReference>
<keyword evidence="9" id="KW-1185">Reference proteome</keyword>
<evidence type="ECO:0000256" key="4">
    <source>
        <dbReference type="ARBA" id="ARBA00023136"/>
    </source>
</evidence>
<dbReference type="GO" id="GO:0016020">
    <property type="term" value="C:membrane"/>
    <property type="evidence" value="ECO:0007669"/>
    <property type="project" value="UniProtKB-SubCell"/>
</dbReference>
<evidence type="ECO:0000256" key="2">
    <source>
        <dbReference type="ARBA" id="ARBA00022692"/>
    </source>
</evidence>
<keyword evidence="3 6" id="KW-1133">Transmembrane helix</keyword>
<feature type="signal peptide" evidence="7">
    <location>
        <begin position="1"/>
        <end position="24"/>
    </location>
</feature>